<proteinExistence type="predicted"/>
<gene>
    <name evidence="2" type="ORF">NBM05_10435</name>
</gene>
<comment type="caution">
    <text evidence="2">The sequence shown here is derived from an EMBL/GenBank/DDBJ whole genome shotgun (WGS) entry which is preliminary data.</text>
</comment>
<dbReference type="EMBL" id="JANAFB010000025">
    <property type="protein sequence ID" value="MCP3426407.1"/>
    <property type="molecule type" value="Genomic_DNA"/>
</dbReference>
<keyword evidence="3" id="KW-1185">Reference proteome</keyword>
<evidence type="ECO:0000313" key="3">
    <source>
        <dbReference type="Proteomes" id="UP001139502"/>
    </source>
</evidence>
<feature type="transmembrane region" description="Helical" evidence="1">
    <location>
        <begin position="56"/>
        <end position="78"/>
    </location>
</feature>
<feature type="transmembrane region" description="Helical" evidence="1">
    <location>
        <begin position="20"/>
        <end position="44"/>
    </location>
</feature>
<dbReference type="AlphaFoldDB" id="A0A9X2HGQ9"/>
<sequence length="84" mass="8698">MNSHNGTRRPAGRSKESAAFTALSIVGGVLAAVCVVSGVAMLLLKAAGQEVAPLLSQIPLLLLPVAFVLLIVALLIAVRRRRLG</sequence>
<reference evidence="2" key="1">
    <citation type="submission" date="2022-06" db="EMBL/GenBank/DDBJ databases">
        <title>Rothia sp. isolated from sandalwood seedling.</title>
        <authorList>
            <person name="Tuikhar N."/>
            <person name="Kirdat K."/>
            <person name="Thorat V."/>
            <person name="Swetha P."/>
            <person name="Padma S."/>
            <person name="Sundararaj R."/>
            <person name="Yadav A."/>
        </authorList>
    </citation>
    <scope>NUCLEOTIDE SEQUENCE</scope>
    <source>
        <strain evidence="2">AR01</strain>
    </source>
</reference>
<keyword evidence="1" id="KW-0472">Membrane</keyword>
<name>A0A9X2HGQ9_9MICC</name>
<keyword evidence="1" id="KW-1133">Transmembrane helix</keyword>
<evidence type="ECO:0000313" key="2">
    <source>
        <dbReference type="EMBL" id="MCP3426407.1"/>
    </source>
</evidence>
<organism evidence="2 3">
    <name type="scientific">Rothia santali</name>
    <dbReference type="NCBI Taxonomy" id="2949643"/>
    <lineage>
        <taxon>Bacteria</taxon>
        <taxon>Bacillati</taxon>
        <taxon>Actinomycetota</taxon>
        <taxon>Actinomycetes</taxon>
        <taxon>Micrococcales</taxon>
        <taxon>Micrococcaceae</taxon>
        <taxon>Rothia</taxon>
    </lineage>
</organism>
<protein>
    <recommendedName>
        <fullName evidence="4">Multidrug ABC transporter ATPase</fullName>
    </recommendedName>
</protein>
<accession>A0A9X2HGQ9</accession>
<dbReference type="RefSeq" id="WP_254167056.1">
    <property type="nucleotide sequence ID" value="NZ_JANAFB010000025.1"/>
</dbReference>
<dbReference type="Proteomes" id="UP001139502">
    <property type="component" value="Unassembled WGS sequence"/>
</dbReference>
<evidence type="ECO:0008006" key="4">
    <source>
        <dbReference type="Google" id="ProtNLM"/>
    </source>
</evidence>
<keyword evidence="1" id="KW-0812">Transmembrane</keyword>
<evidence type="ECO:0000256" key="1">
    <source>
        <dbReference type="SAM" id="Phobius"/>
    </source>
</evidence>